<reference evidence="10 11" key="1">
    <citation type="submission" date="2019-05" db="EMBL/GenBank/DDBJ databases">
        <authorList>
            <consortium name="Science for Life Laboratories"/>
        </authorList>
    </citation>
    <scope>NUCLEOTIDE SEQUENCE [LARGE SCALE GENOMIC DNA]</scope>
    <source>
        <strain evidence="10">Soil9</strain>
    </source>
</reference>
<dbReference type="KEGG" id="gms:SOIL9_83900"/>
<dbReference type="Proteomes" id="UP000464178">
    <property type="component" value="Chromosome"/>
</dbReference>
<keyword evidence="7 9" id="KW-0472">Membrane</keyword>
<protein>
    <submittedName>
        <fullName evidence="10">Uncharacterized protein</fullName>
    </submittedName>
</protein>
<keyword evidence="2" id="KW-1003">Cell membrane</keyword>
<dbReference type="Pfam" id="PF09721">
    <property type="entry name" value="Exosortase_EpsH"/>
    <property type="match status" value="1"/>
</dbReference>
<dbReference type="InterPro" id="IPR026392">
    <property type="entry name" value="Exo/Archaeosortase_dom"/>
</dbReference>
<dbReference type="NCBIfam" id="TIGR04178">
    <property type="entry name" value="exo_archaeo"/>
    <property type="match status" value="1"/>
</dbReference>
<feature type="transmembrane region" description="Helical" evidence="9">
    <location>
        <begin position="56"/>
        <end position="74"/>
    </location>
</feature>
<accession>A0A6P2DF04</accession>
<evidence type="ECO:0000313" key="10">
    <source>
        <dbReference type="EMBL" id="VTR99819.1"/>
    </source>
</evidence>
<feature type="transmembrane region" description="Helical" evidence="9">
    <location>
        <begin position="86"/>
        <end position="102"/>
    </location>
</feature>
<dbReference type="InterPro" id="IPR013426">
    <property type="entry name" value="EpsH-like"/>
</dbReference>
<keyword evidence="3" id="KW-0645">Protease</keyword>
<comment type="subcellular location">
    <subcellularLocation>
        <location evidence="1">Cell membrane</location>
        <topology evidence="1">Multi-pass membrane protein</topology>
    </subcellularLocation>
</comment>
<organism evidence="10 11">
    <name type="scientific">Gemmata massiliana</name>
    <dbReference type="NCBI Taxonomy" id="1210884"/>
    <lineage>
        <taxon>Bacteria</taxon>
        <taxon>Pseudomonadati</taxon>
        <taxon>Planctomycetota</taxon>
        <taxon>Planctomycetia</taxon>
        <taxon>Gemmatales</taxon>
        <taxon>Gemmataceae</taxon>
        <taxon>Gemmata</taxon>
    </lineage>
</organism>
<keyword evidence="4 9" id="KW-0812">Transmembrane</keyword>
<evidence type="ECO:0000256" key="1">
    <source>
        <dbReference type="ARBA" id="ARBA00004651"/>
    </source>
</evidence>
<dbReference type="EMBL" id="LR593886">
    <property type="protein sequence ID" value="VTR99819.1"/>
    <property type="molecule type" value="Genomic_DNA"/>
</dbReference>
<evidence type="ECO:0000256" key="4">
    <source>
        <dbReference type="ARBA" id="ARBA00022692"/>
    </source>
</evidence>
<evidence type="ECO:0000256" key="7">
    <source>
        <dbReference type="ARBA" id="ARBA00023136"/>
    </source>
</evidence>
<evidence type="ECO:0000256" key="3">
    <source>
        <dbReference type="ARBA" id="ARBA00022670"/>
    </source>
</evidence>
<feature type="compositionally biased region" description="Low complexity" evidence="8">
    <location>
        <begin position="330"/>
        <end position="347"/>
    </location>
</feature>
<keyword evidence="11" id="KW-1185">Reference proteome</keyword>
<evidence type="ECO:0000256" key="2">
    <source>
        <dbReference type="ARBA" id="ARBA00022475"/>
    </source>
</evidence>
<evidence type="ECO:0000313" key="11">
    <source>
        <dbReference type="Proteomes" id="UP000464178"/>
    </source>
</evidence>
<feature type="region of interest" description="Disordered" evidence="8">
    <location>
        <begin position="322"/>
        <end position="357"/>
    </location>
</feature>
<evidence type="ECO:0000256" key="8">
    <source>
        <dbReference type="SAM" id="MobiDB-lite"/>
    </source>
</evidence>
<feature type="transmembrane region" description="Helical" evidence="9">
    <location>
        <begin position="25"/>
        <end position="44"/>
    </location>
</feature>
<dbReference type="GO" id="GO:0005886">
    <property type="term" value="C:plasma membrane"/>
    <property type="evidence" value="ECO:0007669"/>
    <property type="project" value="UniProtKB-SubCell"/>
</dbReference>
<dbReference type="RefSeq" id="WP_162671987.1">
    <property type="nucleotide sequence ID" value="NZ_LR593886.1"/>
</dbReference>
<dbReference type="AlphaFoldDB" id="A0A6P2DF04"/>
<evidence type="ECO:0000256" key="9">
    <source>
        <dbReference type="SAM" id="Phobius"/>
    </source>
</evidence>
<dbReference type="GO" id="GO:0008233">
    <property type="term" value="F:peptidase activity"/>
    <property type="evidence" value="ECO:0007669"/>
    <property type="project" value="UniProtKB-KW"/>
</dbReference>
<dbReference type="InterPro" id="IPR019127">
    <property type="entry name" value="Exosortase"/>
</dbReference>
<name>A0A6P2DF04_9BACT</name>
<dbReference type="GO" id="GO:0006508">
    <property type="term" value="P:proteolysis"/>
    <property type="evidence" value="ECO:0007669"/>
    <property type="project" value="UniProtKB-KW"/>
</dbReference>
<evidence type="ECO:0000256" key="5">
    <source>
        <dbReference type="ARBA" id="ARBA00022801"/>
    </source>
</evidence>
<gene>
    <name evidence="10" type="ORF">SOIL9_83900</name>
</gene>
<keyword evidence="5" id="KW-0378">Hydrolase</keyword>
<feature type="transmembrane region" description="Helical" evidence="9">
    <location>
        <begin position="114"/>
        <end position="130"/>
    </location>
</feature>
<sequence>MSSASPSPSRSGSALAAEVVRTPGWIAALVALVGVLVFVYAALFRYCYGEWLKPDYSHGFLVPFFAAYLAWRWRSWAPERVRWPEPWGLAFLAVGGGLFVVFGDRNVGKEWMQGLSFVLNLCGVTLLLGGWKALRWLWPALAFLLFMFPLPWRVEHALGWQLQKVASIASEFVLQTIGYPTYREGIILHVKDHVLRVEEACSGLSMLLTFAALATGMAMLVQRPWLDRGLILVSAVPVAVLSNVLRIALTGVLYNEAGKELGDRVFHDFAGWMMMPLALAVLWGELKLLDWVFVDEGGKASREEMLKMNSANPAYLIMTAPAPGKGSTRAPAALPTAAQPAKSAAVPQPAPSEGASR</sequence>
<evidence type="ECO:0000256" key="6">
    <source>
        <dbReference type="ARBA" id="ARBA00022989"/>
    </source>
</evidence>
<dbReference type="NCBIfam" id="TIGR02602">
    <property type="entry name" value="8TM_EpsH"/>
    <property type="match status" value="1"/>
</dbReference>
<proteinExistence type="predicted"/>
<keyword evidence="6 9" id="KW-1133">Transmembrane helix</keyword>